<dbReference type="Gene3D" id="3.30.565.10">
    <property type="entry name" value="Histidine kinase-like ATPase, C-terminal domain"/>
    <property type="match status" value="1"/>
</dbReference>
<dbReference type="PANTHER" id="PTHR24421">
    <property type="entry name" value="NITRATE/NITRITE SENSOR PROTEIN NARX-RELATED"/>
    <property type="match status" value="1"/>
</dbReference>
<keyword evidence="9" id="KW-0802">TPR repeat</keyword>
<feature type="transmembrane region" description="Helical" evidence="10">
    <location>
        <begin position="398"/>
        <end position="417"/>
    </location>
</feature>
<evidence type="ECO:0000256" key="5">
    <source>
        <dbReference type="ARBA" id="ARBA00022741"/>
    </source>
</evidence>
<keyword evidence="7" id="KW-0067">ATP-binding</keyword>
<evidence type="ECO:0000256" key="7">
    <source>
        <dbReference type="ARBA" id="ARBA00022840"/>
    </source>
</evidence>
<keyword evidence="6" id="KW-0418">Kinase</keyword>
<keyword evidence="8" id="KW-0902">Two-component regulatory system</keyword>
<dbReference type="InterPro" id="IPR005467">
    <property type="entry name" value="His_kinase_dom"/>
</dbReference>
<dbReference type="GO" id="GO:0000155">
    <property type="term" value="F:phosphorelay sensor kinase activity"/>
    <property type="evidence" value="ECO:0007669"/>
    <property type="project" value="InterPro"/>
</dbReference>
<dbReference type="SMART" id="SM00387">
    <property type="entry name" value="HATPase_c"/>
    <property type="match status" value="1"/>
</dbReference>
<comment type="caution">
    <text evidence="12">The sequence shown here is derived from an EMBL/GenBank/DDBJ whole genome shotgun (WGS) entry which is preliminary data.</text>
</comment>
<dbReference type="CDD" id="cd16917">
    <property type="entry name" value="HATPase_UhpB-NarQ-NarX-like"/>
    <property type="match status" value="1"/>
</dbReference>
<dbReference type="Gene3D" id="1.20.5.1930">
    <property type="match status" value="1"/>
</dbReference>
<gene>
    <name evidence="12" type="ORF">FPZ42_15935</name>
</gene>
<dbReference type="InterPro" id="IPR003594">
    <property type="entry name" value="HATPase_dom"/>
</dbReference>
<evidence type="ECO:0000256" key="6">
    <source>
        <dbReference type="ARBA" id="ARBA00022777"/>
    </source>
</evidence>
<dbReference type="PROSITE" id="PS50005">
    <property type="entry name" value="TPR"/>
    <property type="match status" value="2"/>
</dbReference>
<dbReference type="InterPro" id="IPR050482">
    <property type="entry name" value="Sensor_HK_TwoCompSys"/>
</dbReference>
<feature type="repeat" description="TPR" evidence="9">
    <location>
        <begin position="120"/>
        <end position="153"/>
    </location>
</feature>
<evidence type="ECO:0000256" key="10">
    <source>
        <dbReference type="SAM" id="Phobius"/>
    </source>
</evidence>
<dbReference type="EC" id="2.7.13.3" evidence="2"/>
<dbReference type="PANTHER" id="PTHR24421:SF10">
    <property type="entry name" value="NITRATE_NITRITE SENSOR PROTEIN NARQ"/>
    <property type="match status" value="1"/>
</dbReference>
<evidence type="ECO:0000256" key="2">
    <source>
        <dbReference type="ARBA" id="ARBA00012438"/>
    </source>
</evidence>
<organism evidence="12 13">
    <name type="scientific">Mucilaginibacter achroorhodeus</name>
    <dbReference type="NCBI Taxonomy" id="2599294"/>
    <lineage>
        <taxon>Bacteria</taxon>
        <taxon>Pseudomonadati</taxon>
        <taxon>Bacteroidota</taxon>
        <taxon>Sphingobacteriia</taxon>
        <taxon>Sphingobacteriales</taxon>
        <taxon>Sphingobacteriaceae</taxon>
        <taxon>Mucilaginibacter</taxon>
    </lineage>
</organism>
<dbReference type="RefSeq" id="WP_146272845.1">
    <property type="nucleotide sequence ID" value="NZ_VOEI01000006.1"/>
</dbReference>
<evidence type="ECO:0000256" key="1">
    <source>
        <dbReference type="ARBA" id="ARBA00000085"/>
    </source>
</evidence>
<dbReference type="PROSITE" id="PS50109">
    <property type="entry name" value="HIS_KIN"/>
    <property type="match status" value="1"/>
</dbReference>
<keyword evidence="5" id="KW-0547">Nucleotide-binding</keyword>
<dbReference type="EMBL" id="VOEI01000006">
    <property type="protein sequence ID" value="TWR24585.1"/>
    <property type="molecule type" value="Genomic_DNA"/>
</dbReference>
<dbReference type="AlphaFoldDB" id="A0A563TYY4"/>
<dbReference type="GO" id="GO:0005524">
    <property type="term" value="F:ATP binding"/>
    <property type="evidence" value="ECO:0007669"/>
    <property type="project" value="UniProtKB-KW"/>
</dbReference>
<evidence type="ECO:0000256" key="4">
    <source>
        <dbReference type="ARBA" id="ARBA00022679"/>
    </source>
</evidence>
<protein>
    <recommendedName>
        <fullName evidence="2">histidine kinase</fullName>
        <ecNumber evidence="2">2.7.13.3</ecNumber>
    </recommendedName>
</protein>
<evidence type="ECO:0000256" key="8">
    <source>
        <dbReference type="ARBA" id="ARBA00023012"/>
    </source>
</evidence>
<evidence type="ECO:0000259" key="11">
    <source>
        <dbReference type="PROSITE" id="PS50109"/>
    </source>
</evidence>
<dbReference type="SMART" id="SM00028">
    <property type="entry name" value="TPR"/>
    <property type="match status" value="5"/>
</dbReference>
<dbReference type="Pfam" id="PF02518">
    <property type="entry name" value="HATPase_c"/>
    <property type="match status" value="1"/>
</dbReference>
<dbReference type="SUPFAM" id="SSF48452">
    <property type="entry name" value="TPR-like"/>
    <property type="match status" value="2"/>
</dbReference>
<dbReference type="Proteomes" id="UP000318010">
    <property type="component" value="Unassembled WGS sequence"/>
</dbReference>
<proteinExistence type="predicted"/>
<dbReference type="Pfam" id="PF07730">
    <property type="entry name" value="HisKA_3"/>
    <property type="match status" value="1"/>
</dbReference>
<comment type="catalytic activity">
    <reaction evidence="1">
        <text>ATP + protein L-histidine = ADP + protein N-phospho-L-histidine.</text>
        <dbReference type="EC" id="2.7.13.3"/>
    </reaction>
</comment>
<dbReference type="InterPro" id="IPR011712">
    <property type="entry name" value="Sig_transdc_His_kin_sub3_dim/P"/>
</dbReference>
<feature type="domain" description="Histidine kinase" evidence="11">
    <location>
        <begin position="559"/>
        <end position="644"/>
    </location>
</feature>
<evidence type="ECO:0000256" key="9">
    <source>
        <dbReference type="PROSITE-ProRule" id="PRU00339"/>
    </source>
</evidence>
<keyword evidence="4" id="KW-0808">Transferase</keyword>
<keyword evidence="10" id="KW-0472">Membrane</keyword>
<dbReference type="OrthoDB" id="9778366at2"/>
<keyword evidence="13" id="KW-1185">Reference proteome</keyword>
<keyword evidence="10" id="KW-1133">Transmembrane helix</keyword>
<evidence type="ECO:0000313" key="13">
    <source>
        <dbReference type="Proteomes" id="UP000318010"/>
    </source>
</evidence>
<reference evidence="12 13" key="1">
    <citation type="submission" date="2019-07" db="EMBL/GenBank/DDBJ databases">
        <authorList>
            <person name="Kim J."/>
        </authorList>
    </citation>
    <scope>NUCLEOTIDE SEQUENCE [LARGE SCALE GENOMIC DNA]</scope>
    <source>
        <strain evidence="12 13">MJ1a</strain>
    </source>
</reference>
<evidence type="ECO:0000313" key="12">
    <source>
        <dbReference type="EMBL" id="TWR24585.1"/>
    </source>
</evidence>
<dbReference type="SUPFAM" id="SSF55874">
    <property type="entry name" value="ATPase domain of HSP90 chaperone/DNA topoisomerase II/histidine kinase"/>
    <property type="match status" value="1"/>
</dbReference>
<feature type="repeat" description="TPR" evidence="9">
    <location>
        <begin position="240"/>
        <end position="273"/>
    </location>
</feature>
<dbReference type="GO" id="GO:0046983">
    <property type="term" value="F:protein dimerization activity"/>
    <property type="evidence" value="ECO:0007669"/>
    <property type="project" value="InterPro"/>
</dbReference>
<dbReference type="GO" id="GO:0016020">
    <property type="term" value="C:membrane"/>
    <property type="evidence" value="ECO:0007669"/>
    <property type="project" value="InterPro"/>
</dbReference>
<dbReference type="Gene3D" id="1.25.40.10">
    <property type="entry name" value="Tetratricopeptide repeat domain"/>
    <property type="match status" value="2"/>
</dbReference>
<dbReference type="InterPro" id="IPR019734">
    <property type="entry name" value="TPR_rpt"/>
</dbReference>
<name>A0A563TYY4_9SPHI</name>
<accession>A0A563TYY4</accession>
<dbReference type="Pfam" id="PF13424">
    <property type="entry name" value="TPR_12"/>
    <property type="match status" value="3"/>
</dbReference>
<sequence length="644" mass="73271">MRKLLLVLTLFLPVALYGQNRSIDSLKLRLLSSTKVDSTKADIYYQIAVALQRIDPATSTKYIDTSATLVKQLNYKMGMANIVSFDAVRCSLEGKFDSLFFYSQQCLQIAKQYKLPLAAAKAYNGLGIYHWQTGNYSEAIKNHLAALRIRERYKDEQGIAASMANLAWVYFDNQNNKESERYGLEALELARRIDNPTVVVNAMQILANVYGSTGKYDKALQYDDETIKICNREANKRGLSQAYSNMANCYNELKLYDKALQYQQKVLEIDQFFNDKKQISDTYLNIAAIHNQKKEYSVALKWLKQSIKYATESKFKQGQRNAWQLLSTVYEQTGDYKKALDAHQNYQIASLALVNEKSNEQIARMNTRYQTEKKEQTIKLLAKENTIQKLSIVKQKTTITMIAGLLIVAFIIAVLIYNRNKLKQKALLQAQVITHQELMTKAVLDAEEHERTRIAADLHDGVGQLFSAVKMNLNGLFERVDFTRQEDRFLAENTLALVDESCKEVRVISHQMMPSTSRRSGLASDLKNFIEKIDADKLKISLVTSGFKDKLESNVETMLYRVIQETINNVIKHAQATQLNIELRQTKKLITAIIKDNGVGFDTHSHANGIGLKNILSRIEYIKGTIKYHSLPGKGTKVCIQVPV</sequence>
<keyword evidence="3" id="KW-0597">Phosphoprotein</keyword>
<evidence type="ECO:0000256" key="3">
    <source>
        <dbReference type="ARBA" id="ARBA00022553"/>
    </source>
</evidence>
<dbReference type="InterPro" id="IPR036890">
    <property type="entry name" value="HATPase_C_sf"/>
</dbReference>
<keyword evidence="10" id="KW-0812">Transmembrane</keyword>
<dbReference type="InterPro" id="IPR011990">
    <property type="entry name" value="TPR-like_helical_dom_sf"/>
</dbReference>